<name>A0A1F7WBZ8_9BACT</name>
<comment type="caution">
    <text evidence="1">The sequence shown here is derived from an EMBL/GenBank/DDBJ whole genome shotgun (WGS) entry which is preliminary data.</text>
</comment>
<evidence type="ECO:0000313" key="2">
    <source>
        <dbReference type="Proteomes" id="UP000176988"/>
    </source>
</evidence>
<accession>A0A1F7WBZ8</accession>
<dbReference type="Proteomes" id="UP000176988">
    <property type="component" value="Unassembled WGS sequence"/>
</dbReference>
<sequence>MEVLAITEADERAFGCPNCRGGQTREVLNGIPGLFVVKRCQACGKKILVTGLIEIGGSIKLTLHPSEEVLEGEVRSHPFGASVGQEV</sequence>
<protein>
    <submittedName>
        <fullName evidence="1">Uncharacterized protein</fullName>
    </submittedName>
</protein>
<gene>
    <name evidence="1" type="ORF">A2480_03515</name>
</gene>
<organism evidence="1 2">
    <name type="scientific">Candidatus Uhrbacteria bacterium RIFOXYC2_FULL_47_19</name>
    <dbReference type="NCBI Taxonomy" id="1802424"/>
    <lineage>
        <taxon>Bacteria</taxon>
        <taxon>Candidatus Uhriibacteriota</taxon>
    </lineage>
</organism>
<reference evidence="1 2" key="1">
    <citation type="journal article" date="2016" name="Nat. Commun.">
        <title>Thousands of microbial genomes shed light on interconnected biogeochemical processes in an aquifer system.</title>
        <authorList>
            <person name="Anantharaman K."/>
            <person name="Brown C.T."/>
            <person name="Hug L.A."/>
            <person name="Sharon I."/>
            <person name="Castelle C.J."/>
            <person name="Probst A.J."/>
            <person name="Thomas B.C."/>
            <person name="Singh A."/>
            <person name="Wilkins M.J."/>
            <person name="Karaoz U."/>
            <person name="Brodie E.L."/>
            <person name="Williams K.H."/>
            <person name="Hubbard S.S."/>
            <person name="Banfield J.F."/>
        </authorList>
    </citation>
    <scope>NUCLEOTIDE SEQUENCE [LARGE SCALE GENOMIC DNA]</scope>
</reference>
<evidence type="ECO:0000313" key="1">
    <source>
        <dbReference type="EMBL" id="OGM00323.1"/>
    </source>
</evidence>
<dbReference type="EMBL" id="MGFG01000033">
    <property type="protein sequence ID" value="OGM00323.1"/>
    <property type="molecule type" value="Genomic_DNA"/>
</dbReference>
<dbReference type="AlphaFoldDB" id="A0A1F7WBZ8"/>
<dbReference type="STRING" id="1802424.A2480_03515"/>
<proteinExistence type="predicted"/>